<organism evidence="1 2">
    <name type="scientific">Rhizobium sullae</name>
    <name type="common">Rhizobium hedysari</name>
    <dbReference type="NCBI Taxonomy" id="50338"/>
    <lineage>
        <taxon>Bacteria</taxon>
        <taxon>Pseudomonadati</taxon>
        <taxon>Pseudomonadota</taxon>
        <taxon>Alphaproteobacteria</taxon>
        <taxon>Hyphomicrobiales</taxon>
        <taxon>Rhizobiaceae</taxon>
        <taxon>Rhizobium/Agrobacterium group</taxon>
        <taxon>Rhizobium</taxon>
    </lineage>
</organism>
<comment type="caution">
    <text evidence="1">The sequence shown here is derived from an EMBL/GenBank/DDBJ whole genome shotgun (WGS) entry which is preliminary data.</text>
</comment>
<evidence type="ECO:0000313" key="2">
    <source>
        <dbReference type="Proteomes" id="UP000294576"/>
    </source>
</evidence>
<dbReference type="Proteomes" id="UP000294576">
    <property type="component" value="Unassembled WGS sequence"/>
</dbReference>
<gene>
    <name evidence="1" type="ORF">EV132_13917</name>
</gene>
<protein>
    <submittedName>
        <fullName evidence="1">Uncharacterized protein</fullName>
    </submittedName>
</protein>
<evidence type="ECO:0000313" key="1">
    <source>
        <dbReference type="EMBL" id="TCU04506.1"/>
    </source>
</evidence>
<dbReference type="AlphaFoldDB" id="A0A4R3PYW9"/>
<dbReference type="EMBL" id="SMBH01000039">
    <property type="protein sequence ID" value="TCU04506.1"/>
    <property type="molecule type" value="Genomic_DNA"/>
</dbReference>
<proteinExistence type="predicted"/>
<reference evidence="1 2" key="1">
    <citation type="submission" date="2019-03" db="EMBL/GenBank/DDBJ databases">
        <title>Genomic Encyclopedia of Type Strains, Phase IV (KMG-V): Genome sequencing to study the core and pangenomes of soil and plant-associated prokaryotes.</title>
        <authorList>
            <person name="Whitman W."/>
        </authorList>
    </citation>
    <scope>NUCLEOTIDE SEQUENCE [LARGE SCALE GENOMIC DNA]</scope>
    <source>
        <strain evidence="1 2">Hc14</strain>
    </source>
</reference>
<accession>A0A4R3PYW9</accession>
<sequence>MGRWSWRHLHDMQQGGLAEPAVEPFHRGFQWSDISSDRLRATVLAWTSRDEVSASNLSLTELTLEPTILRLHEAPANRSVEFLGKRLLQYRASAIIMAYAVHSSDTVTKSFRQLLPCHLAFSLPVHRDAQARVGLLRLDLAGSHAACDQRGIVDDEIELSLSPFCQPTPILVQRALS</sequence>
<name>A0A4R3PYW9_RHISU</name>